<dbReference type="CDD" id="cd14498">
    <property type="entry name" value="DSP"/>
    <property type="match status" value="1"/>
</dbReference>
<dbReference type="InParanoid" id="A0A165BTW9"/>
<dbReference type="OrthoDB" id="10252009at2759"/>
<dbReference type="SUPFAM" id="SSF52799">
    <property type="entry name" value="(Phosphotyrosine protein) phosphatases II"/>
    <property type="match status" value="1"/>
</dbReference>
<dbReference type="PROSITE" id="PS50056">
    <property type="entry name" value="TYR_PHOSPHATASE_2"/>
    <property type="match status" value="1"/>
</dbReference>
<dbReference type="STRING" id="1314785.A0A165BTW9"/>
<dbReference type="InterPro" id="IPR020422">
    <property type="entry name" value="TYR_PHOSPHATASE_DUAL_dom"/>
</dbReference>
<dbReference type="EMBL" id="KV427661">
    <property type="protein sequence ID" value="KZT01642.1"/>
    <property type="molecule type" value="Genomic_DNA"/>
</dbReference>
<dbReference type="PANTHER" id="PTHR10159:SF519">
    <property type="entry name" value="DUAL SPECIFICITY PROTEIN PHOSPHATASE MPK3"/>
    <property type="match status" value="1"/>
</dbReference>
<dbReference type="AlphaFoldDB" id="A0A165BTW9"/>
<dbReference type="EC" id="3.1.3.48" evidence="2"/>
<dbReference type="InterPro" id="IPR000340">
    <property type="entry name" value="Dual-sp_phosphatase_cat-dom"/>
</dbReference>
<dbReference type="PROSITE" id="PS50054">
    <property type="entry name" value="TYR_PHOSPHATASE_DUAL"/>
    <property type="match status" value="1"/>
</dbReference>
<evidence type="ECO:0000256" key="2">
    <source>
        <dbReference type="ARBA" id="ARBA00013064"/>
    </source>
</evidence>
<dbReference type="GO" id="GO:0005737">
    <property type="term" value="C:cytoplasm"/>
    <property type="evidence" value="ECO:0007669"/>
    <property type="project" value="TreeGrafter"/>
</dbReference>
<evidence type="ECO:0000256" key="3">
    <source>
        <dbReference type="ARBA" id="ARBA00022801"/>
    </source>
</evidence>
<feature type="domain" description="Tyrosine-protein phosphatase" evidence="5">
    <location>
        <begin position="13"/>
        <end position="151"/>
    </location>
</feature>
<dbReference type="InterPro" id="IPR000387">
    <property type="entry name" value="Tyr_Pase_dom"/>
</dbReference>
<keyword evidence="3" id="KW-0378">Hydrolase</keyword>
<feature type="domain" description="Tyrosine specific protein phosphatases" evidence="6">
    <location>
        <begin position="73"/>
        <end position="132"/>
    </location>
</feature>
<evidence type="ECO:0000256" key="1">
    <source>
        <dbReference type="ARBA" id="ARBA00008601"/>
    </source>
</evidence>
<dbReference type="RefSeq" id="XP_040759382.1">
    <property type="nucleotide sequence ID" value="XM_040902529.1"/>
</dbReference>
<evidence type="ECO:0000313" key="8">
    <source>
        <dbReference type="Proteomes" id="UP000076871"/>
    </source>
</evidence>
<organism evidence="7 8">
    <name type="scientific">Laetiporus sulphureus 93-53</name>
    <dbReference type="NCBI Taxonomy" id="1314785"/>
    <lineage>
        <taxon>Eukaryota</taxon>
        <taxon>Fungi</taxon>
        <taxon>Dikarya</taxon>
        <taxon>Basidiomycota</taxon>
        <taxon>Agaricomycotina</taxon>
        <taxon>Agaricomycetes</taxon>
        <taxon>Polyporales</taxon>
        <taxon>Laetiporus</taxon>
    </lineage>
</organism>
<evidence type="ECO:0000259" key="5">
    <source>
        <dbReference type="PROSITE" id="PS50054"/>
    </source>
</evidence>
<dbReference type="Gene3D" id="3.90.190.10">
    <property type="entry name" value="Protein tyrosine phosphatase superfamily"/>
    <property type="match status" value="1"/>
</dbReference>
<dbReference type="GO" id="GO:0043409">
    <property type="term" value="P:negative regulation of MAPK cascade"/>
    <property type="evidence" value="ECO:0007669"/>
    <property type="project" value="TreeGrafter"/>
</dbReference>
<dbReference type="PANTHER" id="PTHR10159">
    <property type="entry name" value="DUAL SPECIFICITY PROTEIN PHOSPHATASE"/>
    <property type="match status" value="1"/>
</dbReference>
<evidence type="ECO:0000259" key="6">
    <source>
        <dbReference type="PROSITE" id="PS50056"/>
    </source>
</evidence>
<dbReference type="GO" id="GO:0033550">
    <property type="term" value="F:MAP kinase tyrosine phosphatase activity"/>
    <property type="evidence" value="ECO:0007669"/>
    <property type="project" value="TreeGrafter"/>
</dbReference>
<dbReference type="GO" id="GO:0008330">
    <property type="term" value="F:protein tyrosine/threonine phosphatase activity"/>
    <property type="evidence" value="ECO:0007669"/>
    <property type="project" value="TreeGrafter"/>
</dbReference>
<reference evidence="7 8" key="1">
    <citation type="journal article" date="2016" name="Mol. Biol. Evol.">
        <title>Comparative Genomics of Early-Diverging Mushroom-Forming Fungi Provides Insights into the Origins of Lignocellulose Decay Capabilities.</title>
        <authorList>
            <person name="Nagy L.G."/>
            <person name="Riley R."/>
            <person name="Tritt A."/>
            <person name="Adam C."/>
            <person name="Daum C."/>
            <person name="Floudas D."/>
            <person name="Sun H."/>
            <person name="Yadav J.S."/>
            <person name="Pangilinan J."/>
            <person name="Larsson K.H."/>
            <person name="Matsuura K."/>
            <person name="Barry K."/>
            <person name="Labutti K."/>
            <person name="Kuo R."/>
            <person name="Ohm R.A."/>
            <person name="Bhattacharya S.S."/>
            <person name="Shirouzu T."/>
            <person name="Yoshinaga Y."/>
            <person name="Martin F.M."/>
            <person name="Grigoriev I.V."/>
            <person name="Hibbett D.S."/>
        </authorList>
    </citation>
    <scope>NUCLEOTIDE SEQUENCE [LARGE SCALE GENOMIC DNA]</scope>
    <source>
        <strain evidence="7 8">93-53</strain>
    </source>
</reference>
<dbReference type="GO" id="GO:0017017">
    <property type="term" value="F:MAP kinase tyrosine/serine/threonine phosphatase activity"/>
    <property type="evidence" value="ECO:0007669"/>
    <property type="project" value="TreeGrafter"/>
</dbReference>
<evidence type="ECO:0000256" key="4">
    <source>
        <dbReference type="ARBA" id="ARBA00022912"/>
    </source>
</evidence>
<protein>
    <recommendedName>
        <fullName evidence="2">protein-tyrosine-phosphatase</fullName>
        <ecNumber evidence="2">3.1.3.48</ecNumber>
    </recommendedName>
</protein>
<gene>
    <name evidence="7" type="ORF">LAESUDRAFT_452523</name>
</gene>
<keyword evidence="4" id="KW-0904">Protein phosphatase</keyword>
<accession>A0A165BTW9</accession>
<keyword evidence="8" id="KW-1185">Reference proteome</keyword>
<comment type="similarity">
    <text evidence="1">Belongs to the protein-tyrosine phosphatase family. Non-receptor class dual specificity subfamily.</text>
</comment>
<dbReference type="GeneID" id="63819560"/>
<name>A0A165BTW9_9APHY</name>
<dbReference type="SMART" id="SM00195">
    <property type="entry name" value="DSPc"/>
    <property type="match status" value="1"/>
</dbReference>
<dbReference type="Pfam" id="PF00782">
    <property type="entry name" value="DSPc"/>
    <property type="match status" value="1"/>
</dbReference>
<sequence length="173" mass="18177">MAPKSKATKQGDAASLIYPPFLYLGPRTSSSAAFITAHGITHVLSIGSTPTAKVASVSYHRLPLTDSPTASIDKIIGLASAVIDSARAGKILVHCSAAVSRSPTVVAAYLMTRCGLSLKDALGLIVKARPAVCPNEGFLSQLKELEMELRGECSLDVDILPGKKEDRLALFNS</sequence>
<dbReference type="InterPro" id="IPR029021">
    <property type="entry name" value="Prot-tyrosine_phosphatase-like"/>
</dbReference>
<evidence type="ECO:0000313" key="7">
    <source>
        <dbReference type="EMBL" id="KZT01642.1"/>
    </source>
</evidence>
<proteinExistence type="inferred from homology"/>
<dbReference type="Proteomes" id="UP000076871">
    <property type="component" value="Unassembled WGS sequence"/>
</dbReference>